<dbReference type="KEGG" id="dcr:108197793"/>
<dbReference type="AlphaFoldDB" id="A0A175YMI1"/>
<dbReference type="Gramene" id="KZM84809">
    <property type="protein sequence ID" value="KZM84809"/>
    <property type="gene ID" value="DCAR_027769"/>
</dbReference>
<accession>A0A175YMI1</accession>
<comment type="caution">
    <text evidence="1">The sequence shown here is derived from an EMBL/GenBank/DDBJ whole genome shotgun (WGS) entry which is preliminary data.</text>
</comment>
<protein>
    <submittedName>
        <fullName evidence="1">Uncharacterized protein</fullName>
    </submittedName>
</protein>
<organism evidence="1">
    <name type="scientific">Daucus carota subsp. sativus</name>
    <name type="common">Carrot</name>
    <dbReference type="NCBI Taxonomy" id="79200"/>
    <lineage>
        <taxon>Eukaryota</taxon>
        <taxon>Viridiplantae</taxon>
        <taxon>Streptophyta</taxon>
        <taxon>Embryophyta</taxon>
        <taxon>Tracheophyta</taxon>
        <taxon>Spermatophyta</taxon>
        <taxon>Magnoliopsida</taxon>
        <taxon>eudicotyledons</taxon>
        <taxon>Gunneridae</taxon>
        <taxon>Pentapetalae</taxon>
        <taxon>asterids</taxon>
        <taxon>campanulids</taxon>
        <taxon>Apiales</taxon>
        <taxon>Apiaceae</taxon>
        <taxon>Apioideae</taxon>
        <taxon>Scandiceae</taxon>
        <taxon>Daucinae</taxon>
        <taxon>Daucus</taxon>
        <taxon>Daucus sect. Daucus</taxon>
    </lineage>
</organism>
<dbReference type="OrthoDB" id="1431943at2759"/>
<name>A0A175YMI1_DAUCS</name>
<sequence>MNVDKEDNLKVGVKSTALQSGDSKKERVSGFETACIGSLVLSDLMLILEAMLHIFNGYLWPIHGKFGMLTYHLKLIVTESLYLINGLLL</sequence>
<dbReference type="EMBL" id="LNRQ01000008">
    <property type="protein sequence ID" value="KZM84809.1"/>
    <property type="molecule type" value="Genomic_DNA"/>
</dbReference>
<gene>
    <name evidence="1" type="ORF">DCAR_027769</name>
</gene>
<reference evidence="1" key="1">
    <citation type="journal article" date="2016" name="Nat. Genet.">
        <title>A high-quality carrot genome assembly provides new insights into carotenoid accumulation and asterid genome evolution.</title>
        <authorList>
            <person name="Iorizzo M."/>
            <person name="Ellison S."/>
            <person name="Senalik D."/>
            <person name="Zeng P."/>
            <person name="Satapoomin P."/>
            <person name="Huang J."/>
            <person name="Bowman M."/>
            <person name="Iovene M."/>
            <person name="Sanseverino W."/>
            <person name="Cavagnaro P."/>
            <person name="Yildiz M."/>
            <person name="Macko-Podgorni A."/>
            <person name="Moranska E."/>
            <person name="Grzebelus E."/>
            <person name="Grzebelus D."/>
            <person name="Ashrafi H."/>
            <person name="Zheng Z."/>
            <person name="Cheng S."/>
            <person name="Spooner D."/>
            <person name="Van Deynze A."/>
            <person name="Simon P."/>
        </authorList>
    </citation>
    <scope>NUCLEOTIDE SEQUENCE [LARGE SCALE GENOMIC DNA]</scope>
    <source>
        <tissue evidence="1">Leaf</tissue>
    </source>
</reference>
<evidence type="ECO:0000313" key="1">
    <source>
        <dbReference type="EMBL" id="KZM84809.1"/>
    </source>
</evidence>
<proteinExistence type="predicted"/>